<dbReference type="Pfam" id="PF01230">
    <property type="entry name" value="HIT"/>
    <property type="match status" value="1"/>
</dbReference>
<evidence type="ECO:0000313" key="6">
    <source>
        <dbReference type="Proteomes" id="UP000076983"/>
    </source>
</evidence>
<dbReference type="GO" id="GO:0016787">
    <property type="term" value="F:hydrolase activity"/>
    <property type="evidence" value="ECO:0007669"/>
    <property type="project" value="UniProtKB-KW"/>
</dbReference>
<gene>
    <name evidence="5" type="primary">hit</name>
    <name evidence="5" type="ORF">MGALLINA_02630</name>
</gene>
<dbReference type="PATRIC" id="fig|29557.3.peg.248"/>
<protein>
    <submittedName>
        <fullName evidence="5">HIT-family hydrolase protein</fullName>
    </submittedName>
</protein>
<dbReference type="OrthoDB" id="9784774at2"/>
<dbReference type="Proteomes" id="UP000076983">
    <property type="component" value="Unassembled WGS sequence"/>
</dbReference>
<dbReference type="AlphaFoldDB" id="A0A168RFM4"/>
<dbReference type="InterPro" id="IPR019808">
    <property type="entry name" value="Histidine_triad_CS"/>
</dbReference>
<evidence type="ECO:0000259" key="4">
    <source>
        <dbReference type="PROSITE" id="PS51084"/>
    </source>
</evidence>
<dbReference type="PROSITE" id="PS51084">
    <property type="entry name" value="HIT_2"/>
    <property type="match status" value="1"/>
</dbReference>
<sequence>MDDIFVKIINRELPADIIYEDEKCIAFYDKFPAKEGHFLVVPKIKKTDITEMDDEESAYLFNVARKLGKQFCKDKDKGFRLIINTGKKAGQTIFHTHIHIIPFTKEGEKLTF</sequence>
<reference evidence="5 6" key="1">
    <citation type="submission" date="2016-03" db="EMBL/GenBank/DDBJ databases">
        <title>Genome sequence of Mycoplasma gallinarum strain Mgn_IPT.</title>
        <authorList>
            <person name="Yacoub E."/>
            <person name="Sirand-Pugnet P."/>
            <person name="Barre A."/>
            <person name="Maurier F."/>
            <person name="Blanchard A."/>
            <person name="Ben Abdelmoumen B.M."/>
        </authorList>
    </citation>
    <scope>NUCLEOTIDE SEQUENCE [LARGE SCALE GENOMIC DNA]</scope>
    <source>
        <strain evidence="5 6">Mgn_IPT</strain>
    </source>
</reference>
<dbReference type="InterPro" id="IPR001310">
    <property type="entry name" value="Histidine_triad_HIT"/>
</dbReference>
<dbReference type="InterPro" id="IPR054919">
    <property type="entry name" value="M_plasma_HinT"/>
</dbReference>
<feature type="domain" description="HIT" evidence="4">
    <location>
        <begin position="4"/>
        <end position="111"/>
    </location>
</feature>
<name>A0A168RFM4_9BACT</name>
<dbReference type="NCBIfam" id="NF045834">
    <property type="entry name" value="M_plasma_HinT"/>
    <property type="match status" value="1"/>
</dbReference>
<dbReference type="SUPFAM" id="SSF54197">
    <property type="entry name" value="HIT-like"/>
    <property type="match status" value="1"/>
</dbReference>
<evidence type="ECO:0000256" key="3">
    <source>
        <dbReference type="PROSITE-ProRule" id="PRU00464"/>
    </source>
</evidence>
<dbReference type="PANTHER" id="PTHR46648">
    <property type="entry name" value="HIT FAMILY PROTEIN 1"/>
    <property type="match status" value="1"/>
</dbReference>
<keyword evidence="6" id="KW-1185">Reference proteome</keyword>
<dbReference type="PROSITE" id="PS00892">
    <property type="entry name" value="HIT_1"/>
    <property type="match status" value="1"/>
</dbReference>
<feature type="active site" description="Tele-AMP-histidine intermediate" evidence="1">
    <location>
        <position position="97"/>
    </location>
</feature>
<dbReference type="InterPro" id="IPR036265">
    <property type="entry name" value="HIT-like_sf"/>
</dbReference>
<dbReference type="RefSeq" id="WP_027332864.1">
    <property type="nucleotide sequence ID" value="NZ_LVLH01000028.1"/>
</dbReference>
<keyword evidence="5" id="KW-0378">Hydrolase</keyword>
<dbReference type="InterPro" id="IPR011146">
    <property type="entry name" value="HIT-like"/>
</dbReference>
<feature type="short sequence motif" description="Histidine triad motif" evidence="2 3">
    <location>
        <begin position="95"/>
        <end position="99"/>
    </location>
</feature>
<dbReference type="GO" id="GO:0009117">
    <property type="term" value="P:nucleotide metabolic process"/>
    <property type="evidence" value="ECO:0007669"/>
    <property type="project" value="TreeGrafter"/>
</dbReference>
<accession>A0A168RFM4</accession>
<proteinExistence type="predicted"/>
<dbReference type="PANTHER" id="PTHR46648:SF1">
    <property type="entry name" value="ADENOSINE 5'-MONOPHOSPHORAMIDASE HNT1"/>
    <property type="match status" value="1"/>
</dbReference>
<dbReference type="Gene3D" id="3.30.428.10">
    <property type="entry name" value="HIT-like"/>
    <property type="match status" value="1"/>
</dbReference>
<evidence type="ECO:0000256" key="1">
    <source>
        <dbReference type="PIRSR" id="PIRSR601310-1"/>
    </source>
</evidence>
<dbReference type="PRINTS" id="PR00332">
    <property type="entry name" value="HISTRIAD"/>
</dbReference>
<organism evidence="5 6">
    <name type="scientific">Mycoplasmopsis gallinarum</name>
    <dbReference type="NCBI Taxonomy" id="29557"/>
    <lineage>
        <taxon>Bacteria</taxon>
        <taxon>Bacillati</taxon>
        <taxon>Mycoplasmatota</taxon>
        <taxon>Mycoplasmoidales</taxon>
        <taxon>Metamycoplasmataceae</taxon>
        <taxon>Mycoplasmopsis</taxon>
    </lineage>
</organism>
<evidence type="ECO:0000256" key="2">
    <source>
        <dbReference type="PIRSR" id="PIRSR601310-3"/>
    </source>
</evidence>
<comment type="caution">
    <text evidence="5">The sequence shown here is derived from an EMBL/GenBank/DDBJ whole genome shotgun (WGS) entry which is preliminary data.</text>
</comment>
<dbReference type="EMBL" id="LVLH01000028">
    <property type="protein sequence ID" value="OAB48934.1"/>
    <property type="molecule type" value="Genomic_DNA"/>
</dbReference>
<evidence type="ECO:0000313" key="5">
    <source>
        <dbReference type="EMBL" id="OAB48934.1"/>
    </source>
</evidence>
<dbReference type="STRING" id="29557.MGALLINA_02630"/>